<keyword evidence="2" id="KW-0489">Methyltransferase</keyword>
<proteinExistence type="predicted"/>
<accession>A0A537J3Z2</accession>
<evidence type="ECO:0000313" key="3">
    <source>
        <dbReference type="Proteomes" id="UP000320048"/>
    </source>
</evidence>
<evidence type="ECO:0000313" key="2">
    <source>
        <dbReference type="EMBL" id="TMI78227.1"/>
    </source>
</evidence>
<dbReference type="InterPro" id="IPR029063">
    <property type="entry name" value="SAM-dependent_MTases_sf"/>
</dbReference>
<name>A0A537J3Z2_9BACT</name>
<dbReference type="InterPro" id="IPR013216">
    <property type="entry name" value="Methyltransf_11"/>
</dbReference>
<dbReference type="Pfam" id="PF08241">
    <property type="entry name" value="Methyltransf_11"/>
    <property type="match status" value="1"/>
</dbReference>
<keyword evidence="2" id="KW-0808">Transferase</keyword>
<sequence>MREVNLLARLPATRRNVRARAGAKTSEIVALAREYGEAYFDGPREYGYGGYRYDGRWIPVAEDIVRHFGLGPGDRLLDVGCAKGFLVKDLMQVCPGLEAFGVDISEYALTHCEPEVVGRLHLGSAVALPFPARSFQAVISINTIHNLERQDAIRAVREIERLAPGRGFIQVDSYRTPEQREVFLQWVLTARFHDYPPGWLELFAEAGYTGYYYWTVVE</sequence>
<comment type="caution">
    <text evidence="2">The sequence shown here is derived from an EMBL/GenBank/DDBJ whole genome shotgun (WGS) entry which is preliminary data.</text>
</comment>
<gene>
    <name evidence="2" type="ORF">E6H04_12805</name>
</gene>
<dbReference type="Proteomes" id="UP000320048">
    <property type="component" value="Unassembled WGS sequence"/>
</dbReference>
<dbReference type="Gene3D" id="3.40.50.150">
    <property type="entry name" value="Vaccinia Virus protein VP39"/>
    <property type="match status" value="1"/>
</dbReference>
<dbReference type="SUPFAM" id="SSF53335">
    <property type="entry name" value="S-adenosyl-L-methionine-dependent methyltransferases"/>
    <property type="match status" value="1"/>
</dbReference>
<reference evidence="2 3" key="1">
    <citation type="journal article" date="2019" name="Nat. Microbiol.">
        <title>Mediterranean grassland soil C-N compound turnover is dependent on rainfall and depth, and is mediated by genomically divergent microorganisms.</title>
        <authorList>
            <person name="Diamond S."/>
            <person name="Andeer P.F."/>
            <person name="Li Z."/>
            <person name="Crits-Christoph A."/>
            <person name="Burstein D."/>
            <person name="Anantharaman K."/>
            <person name="Lane K.R."/>
            <person name="Thomas B.C."/>
            <person name="Pan C."/>
            <person name="Northen T.R."/>
            <person name="Banfield J.F."/>
        </authorList>
    </citation>
    <scope>NUCLEOTIDE SEQUENCE [LARGE SCALE GENOMIC DNA]</scope>
    <source>
        <strain evidence="2">NP_7</strain>
    </source>
</reference>
<dbReference type="GO" id="GO:0008757">
    <property type="term" value="F:S-adenosylmethionine-dependent methyltransferase activity"/>
    <property type="evidence" value="ECO:0007669"/>
    <property type="project" value="InterPro"/>
</dbReference>
<dbReference type="EMBL" id="VBAO01000392">
    <property type="protein sequence ID" value="TMI78227.1"/>
    <property type="molecule type" value="Genomic_DNA"/>
</dbReference>
<feature type="domain" description="Methyltransferase type 11" evidence="1">
    <location>
        <begin position="77"/>
        <end position="166"/>
    </location>
</feature>
<dbReference type="GO" id="GO:0032259">
    <property type="term" value="P:methylation"/>
    <property type="evidence" value="ECO:0007669"/>
    <property type="project" value="UniProtKB-KW"/>
</dbReference>
<dbReference type="AlphaFoldDB" id="A0A537J3Z2"/>
<protein>
    <submittedName>
        <fullName evidence="2">Methyltransferase domain-containing protein</fullName>
    </submittedName>
</protein>
<dbReference type="CDD" id="cd02440">
    <property type="entry name" value="AdoMet_MTases"/>
    <property type="match status" value="1"/>
</dbReference>
<evidence type="ECO:0000259" key="1">
    <source>
        <dbReference type="Pfam" id="PF08241"/>
    </source>
</evidence>
<organism evidence="2 3">
    <name type="scientific">Candidatus Segetimicrobium genomatis</name>
    <dbReference type="NCBI Taxonomy" id="2569760"/>
    <lineage>
        <taxon>Bacteria</taxon>
        <taxon>Bacillati</taxon>
        <taxon>Candidatus Sysuimicrobiota</taxon>
        <taxon>Candidatus Sysuimicrobiia</taxon>
        <taxon>Candidatus Sysuimicrobiales</taxon>
        <taxon>Candidatus Segetimicrobiaceae</taxon>
        <taxon>Candidatus Segetimicrobium</taxon>
    </lineage>
</organism>